<dbReference type="Gene3D" id="1.10.530.10">
    <property type="match status" value="1"/>
</dbReference>
<comment type="caution">
    <text evidence="1">The sequence shown here is derived from an EMBL/GenBank/DDBJ whole genome shotgun (WGS) entry which is preliminary data.</text>
</comment>
<dbReference type="SUPFAM" id="SSF53955">
    <property type="entry name" value="Lysozyme-like"/>
    <property type="match status" value="1"/>
</dbReference>
<dbReference type="Proteomes" id="UP001244297">
    <property type="component" value="Unassembled WGS sequence"/>
</dbReference>
<reference evidence="2" key="1">
    <citation type="journal article" date="2019" name="Int. J. Syst. Evol. Microbiol.">
        <title>The Global Catalogue of Microorganisms (GCM) 10K type strain sequencing project: providing services to taxonomists for standard genome sequencing and annotation.</title>
        <authorList>
            <consortium name="The Broad Institute Genomics Platform"/>
            <consortium name="The Broad Institute Genome Sequencing Center for Infectious Disease"/>
            <person name="Wu L."/>
            <person name="Ma J."/>
        </authorList>
    </citation>
    <scope>NUCLEOTIDE SEQUENCE [LARGE SCALE GENOMIC DNA]</scope>
    <source>
        <strain evidence="2">CECT 7806</strain>
    </source>
</reference>
<proteinExistence type="predicted"/>
<accession>A0ABT8AV41</accession>
<gene>
    <name evidence="1" type="ORF">QWZ18_22380</name>
</gene>
<protein>
    <submittedName>
        <fullName evidence="1">Uncharacterized protein</fullName>
    </submittedName>
</protein>
<dbReference type="EMBL" id="JAUFPT010000073">
    <property type="protein sequence ID" value="MDN3573356.1"/>
    <property type="molecule type" value="Genomic_DNA"/>
</dbReference>
<evidence type="ECO:0000313" key="2">
    <source>
        <dbReference type="Proteomes" id="UP001244297"/>
    </source>
</evidence>
<evidence type="ECO:0000313" key="1">
    <source>
        <dbReference type="EMBL" id="MDN3573356.1"/>
    </source>
</evidence>
<name>A0ABT8AV41_9HYPH</name>
<keyword evidence="2" id="KW-1185">Reference proteome</keyword>
<sequence>MQLTWWSNYATMSVALKRGLDLLLHPEQVKTPRVSYEIMSYGVRTGFGFANGHKFNTYFRGEFCDYINARKMVNGLDHADEIAEIAQKLEYILNKSTLS</sequence>
<dbReference type="RefSeq" id="WP_238291697.1">
    <property type="nucleotide sequence ID" value="NZ_BPQS01000044.1"/>
</dbReference>
<dbReference type="InterPro" id="IPR023346">
    <property type="entry name" value="Lysozyme-like_dom_sf"/>
</dbReference>
<organism evidence="1 2">
    <name type="scientific">Methylobacterium longum</name>
    <dbReference type="NCBI Taxonomy" id="767694"/>
    <lineage>
        <taxon>Bacteria</taxon>
        <taxon>Pseudomonadati</taxon>
        <taxon>Pseudomonadota</taxon>
        <taxon>Alphaproteobacteria</taxon>
        <taxon>Hyphomicrobiales</taxon>
        <taxon>Methylobacteriaceae</taxon>
        <taxon>Methylobacterium</taxon>
    </lineage>
</organism>